<evidence type="ECO:0000256" key="7">
    <source>
        <dbReference type="ARBA" id="ARBA00044637"/>
    </source>
</evidence>
<comment type="catalytic activity">
    <reaction evidence="8">
        <text>D-glucose(out) = D-glucose(in)</text>
        <dbReference type="Rhea" id="RHEA:60376"/>
        <dbReference type="ChEBI" id="CHEBI:4167"/>
    </reaction>
    <physiologicalReaction direction="left-to-right" evidence="8">
        <dbReference type="Rhea" id="RHEA:60377"/>
    </physiologicalReaction>
</comment>
<comment type="subunit">
    <text evidence="3">Homodimer.</text>
</comment>
<dbReference type="InterPro" id="IPR005828">
    <property type="entry name" value="MFS_sugar_transport-like"/>
</dbReference>
<dbReference type="KEGG" id="tet:TTHERM_00459410"/>
<organism evidence="16 17">
    <name type="scientific">Tetrahymena thermophila (strain SB210)</name>
    <dbReference type="NCBI Taxonomy" id="312017"/>
    <lineage>
        <taxon>Eukaryota</taxon>
        <taxon>Sar</taxon>
        <taxon>Alveolata</taxon>
        <taxon>Ciliophora</taxon>
        <taxon>Intramacronucleata</taxon>
        <taxon>Oligohymenophorea</taxon>
        <taxon>Hymenostomatida</taxon>
        <taxon>Tetrahymenina</taxon>
        <taxon>Tetrahymenidae</taxon>
        <taxon>Tetrahymena</taxon>
    </lineage>
</organism>
<evidence type="ECO:0000256" key="13">
    <source>
        <dbReference type="ARBA" id="ARBA00044780"/>
    </source>
</evidence>
<dbReference type="InterPro" id="IPR020846">
    <property type="entry name" value="MFS_dom"/>
</dbReference>
<dbReference type="PANTHER" id="PTHR48022:SF2">
    <property type="entry name" value="PLASTIDIC GLUCOSE TRANSPORTER 4"/>
    <property type="match status" value="1"/>
</dbReference>
<evidence type="ECO:0000256" key="11">
    <source>
        <dbReference type="ARBA" id="ARBA00044668"/>
    </source>
</evidence>
<feature type="domain" description="Major facilitator superfamily (MFS) profile" evidence="15">
    <location>
        <begin position="16"/>
        <end position="459"/>
    </location>
</feature>
<dbReference type="Proteomes" id="UP000009168">
    <property type="component" value="Unassembled WGS sequence"/>
</dbReference>
<evidence type="ECO:0000256" key="3">
    <source>
        <dbReference type="ARBA" id="ARBA00011738"/>
    </source>
</evidence>
<comment type="catalytic activity">
    <reaction evidence="12">
        <text>D-fructose(out) = D-fructose(in)</text>
        <dbReference type="Rhea" id="RHEA:60372"/>
        <dbReference type="ChEBI" id="CHEBI:37721"/>
    </reaction>
    <physiologicalReaction direction="left-to-right" evidence="12">
        <dbReference type="Rhea" id="RHEA:60373"/>
    </physiologicalReaction>
</comment>
<evidence type="ECO:0000313" key="17">
    <source>
        <dbReference type="Proteomes" id="UP000009168"/>
    </source>
</evidence>
<feature type="transmembrane region" description="Helical" evidence="14">
    <location>
        <begin position="147"/>
        <end position="169"/>
    </location>
</feature>
<dbReference type="InterPro" id="IPR003663">
    <property type="entry name" value="Sugar/inositol_transpt"/>
</dbReference>
<accession>I7M3S4</accession>
<dbReference type="Pfam" id="PF00083">
    <property type="entry name" value="Sugar_tr"/>
    <property type="match status" value="1"/>
</dbReference>
<comment type="catalytic activity">
    <reaction evidence="7">
        <text>D-galactose(in) = D-galactose(out)</text>
        <dbReference type="Rhea" id="RHEA:34915"/>
        <dbReference type="ChEBI" id="CHEBI:4139"/>
    </reaction>
    <physiologicalReaction direction="right-to-left" evidence="7">
        <dbReference type="Rhea" id="RHEA:34917"/>
    </physiologicalReaction>
</comment>
<evidence type="ECO:0000313" key="16">
    <source>
        <dbReference type="EMBL" id="EAS04004.2"/>
    </source>
</evidence>
<dbReference type="PROSITE" id="PS50850">
    <property type="entry name" value="MFS"/>
    <property type="match status" value="1"/>
</dbReference>
<name>I7M3S4_TETTS</name>
<evidence type="ECO:0000256" key="4">
    <source>
        <dbReference type="ARBA" id="ARBA00022692"/>
    </source>
</evidence>
<keyword evidence="4 14" id="KW-0812">Transmembrane</keyword>
<dbReference type="GeneID" id="7828386"/>
<dbReference type="OrthoDB" id="6612291at2759"/>
<evidence type="ECO:0000256" key="6">
    <source>
        <dbReference type="ARBA" id="ARBA00023136"/>
    </source>
</evidence>
<evidence type="ECO:0000256" key="10">
    <source>
        <dbReference type="ARBA" id="ARBA00044662"/>
    </source>
</evidence>
<dbReference type="PANTHER" id="PTHR48022">
    <property type="entry name" value="PLASTIDIC GLUCOSE TRANSPORTER 4"/>
    <property type="match status" value="1"/>
</dbReference>
<dbReference type="InParanoid" id="I7M3S4"/>
<dbReference type="EMBL" id="GG662464">
    <property type="protein sequence ID" value="EAS04004.2"/>
    <property type="molecule type" value="Genomic_DNA"/>
</dbReference>
<comment type="subcellular location">
    <subcellularLocation>
        <location evidence="1">Membrane</location>
        <topology evidence="1">Multi-pass membrane protein</topology>
    </subcellularLocation>
</comment>
<evidence type="ECO:0000259" key="15">
    <source>
        <dbReference type="PROSITE" id="PS50850"/>
    </source>
</evidence>
<feature type="transmembrane region" description="Helical" evidence="14">
    <location>
        <begin position="405"/>
        <end position="427"/>
    </location>
</feature>
<feature type="transmembrane region" description="Helical" evidence="14">
    <location>
        <begin position="282"/>
        <end position="305"/>
    </location>
</feature>
<comment type="catalytic activity">
    <reaction evidence="11">
        <text>D-glucosamine(out) = D-glucosamine(in)</text>
        <dbReference type="Rhea" id="RHEA:78423"/>
        <dbReference type="ChEBI" id="CHEBI:58723"/>
    </reaction>
    <physiologicalReaction direction="left-to-right" evidence="11">
        <dbReference type="Rhea" id="RHEA:78424"/>
    </physiologicalReaction>
</comment>
<evidence type="ECO:0000256" key="12">
    <source>
        <dbReference type="ARBA" id="ARBA00044710"/>
    </source>
</evidence>
<comment type="catalytic activity">
    <reaction evidence="10">
        <text>D-mannose(out) = D-mannose(in)</text>
        <dbReference type="Rhea" id="RHEA:78391"/>
        <dbReference type="ChEBI" id="CHEBI:4208"/>
    </reaction>
    <physiologicalReaction direction="left-to-right" evidence="10">
        <dbReference type="Rhea" id="RHEA:78392"/>
    </physiologicalReaction>
</comment>
<keyword evidence="17" id="KW-1185">Reference proteome</keyword>
<dbReference type="InterPro" id="IPR050360">
    <property type="entry name" value="MFS_Sugar_Transporters"/>
</dbReference>
<protein>
    <recommendedName>
        <fullName evidence="13">Hexose transporter 1</fullName>
    </recommendedName>
</protein>
<dbReference type="Gene3D" id="1.20.1250.20">
    <property type="entry name" value="MFS general substrate transporter like domains"/>
    <property type="match status" value="1"/>
</dbReference>
<feature type="transmembrane region" description="Helical" evidence="14">
    <location>
        <begin position="12"/>
        <end position="37"/>
    </location>
</feature>
<dbReference type="PRINTS" id="PR00171">
    <property type="entry name" value="SUGRTRNSPORT"/>
</dbReference>
<feature type="transmembrane region" description="Helical" evidence="14">
    <location>
        <begin position="91"/>
        <end position="109"/>
    </location>
</feature>
<proteinExistence type="inferred from homology"/>
<reference evidence="17" key="1">
    <citation type="journal article" date="2006" name="PLoS Biol.">
        <title>Macronuclear genome sequence of the ciliate Tetrahymena thermophila, a model eukaryote.</title>
        <authorList>
            <person name="Eisen J.A."/>
            <person name="Coyne R.S."/>
            <person name="Wu M."/>
            <person name="Wu D."/>
            <person name="Thiagarajan M."/>
            <person name="Wortman J.R."/>
            <person name="Badger J.H."/>
            <person name="Ren Q."/>
            <person name="Amedeo P."/>
            <person name="Jones K.M."/>
            <person name="Tallon L.J."/>
            <person name="Delcher A.L."/>
            <person name="Salzberg S.L."/>
            <person name="Silva J.C."/>
            <person name="Haas B.J."/>
            <person name="Majoros W.H."/>
            <person name="Farzad M."/>
            <person name="Carlton J.M."/>
            <person name="Smith R.K. Jr."/>
            <person name="Garg J."/>
            <person name="Pearlman R.E."/>
            <person name="Karrer K.M."/>
            <person name="Sun L."/>
            <person name="Manning G."/>
            <person name="Elde N.C."/>
            <person name="Turkewitz A.P."/>
            <person name="Asai D.J."/>
            <person name="Wilkes D.E."/>
            <person name="Wang Y."/>
            <person name="Cai H."/>
            <person name="Collins K."/>
            <person name="Stewart B.A."/>
            <person name="Lee S.R."/>
            <person name="Wilamowska K."/>
            <person name="Weinberg Z."/>
            <person name="Ruzzo W.L."/>
            <person name="Wloga D."/>
            <person name="Gaertig J."/>
            <person name="Frankel J."/>
            <person name="Tsao C.-C."/>
            <person name="Gorovsky M.A."/>
            <person name="Keeling P.J."/>
            <person name="Waller R.F."/>
            <person name="Patron N.J."/>
            <person name="Cherry J.M."/>
            <person name="Stover N.A."/>
            <person name="Krieger C.J."/>
            <person name="del Toro C."/>
            <person name="Ryder H.F."/>
            <person name="Williamson S.C."/>
            <person name="Barbeau R.A."/>
            <person name="Hamilton E.P."/>
            <person name="Orias E."/>
        </authorList>
    </citation>
    <scope>NUCLEOTIDE SEQUENCE [LARGE SCALE GENOMIC DNA]</scope>
    <source>
        <strain evidence="17">SB210</strain>
    </source>
</reference>
<evidence type="ECO:0000256" key="1">
    <source>
        <dbReference type="ARBA" id="ARBA00004141"/>
    </source>
</evidence>
<feature type="transmembrane region" description="Helical" evidence="14">
    <location>
        <begin position="195"/>
        <end position="214"/>
    </location>
</feature>
<feature type="transmembrane region" description="Helical" evidence="14">
    <location>
        <begin position="346"/>
        <end position="366"/>
    </location>
</feature>
<dbReference type="GO" id="GO:0005351">
    <property type="term" value="F:carbohydrate:proton symporter activity"/>
    <property type="evidence" value="ECO:0007669"/>
    <property type="project" value="TreeGrafter"/>
</dbReference>
<keyword evidence="6 14" id="KW-0472">Membrane</keyword>
<sequence length="487" mass="55681">MHSYPTQNSYSIVYQYAAIISIGSLVFGFFIGVFNSIQAYEVYYNDLQNDPSQKSIFVGLCNSLLAIGAIIGSLLALFFQKVGLSYKFQSSAMDIVGILSCAIMIIDLYPIYIYIGRILCGIYTGVQTAICVIYIKEVSPSEVVGKAGTFNQLFVTIGLAISFTLSFFIPQQFDFEELGNISNKQMNNYIQNYKLRVQLIQLIPMLFMLLRIILMRKIKLNPPQYNIKEYETYFTKIYHTENEMQIKIKEIKDMQQFRNLQSASIYHSQSSNLATSSFWKRFAVGFILSGSLQFTGINIIIFYSNDIFQKMGSGESAKVYTLILGILQTVFTLISTKYIERYGRKLMLLLGEVLIIIGLVVVTISSHQNLGLLSLFAILTHLLGFSISFGPVVWVYIVEILEEKYVFFMSLNSWLFTIFIGLGVPFLMSIFNLFTIFLIFSMINVLILVFLIFFIIETKGKTFNQIQNEYYQINNTDINNVPHMELQ</sequence>
<gene>
    <name evidence="16" type="ORF">TTHERM_00459410</name>
</gene>
<dbReference type="eggNOG" id="KOG0254">
    <property type="taxonomic scope" value="Eukaryota"/>
</dbReference>
<dbReference type="AlphaFoldDB" id="I7M3S4"/>
<comment type="similarity">
    <text evidence="2">Belongs to the major facilitator superfamily. Sugar transporter (TC 2.A.1.1) family.</text>
</comment>
<feature type="transmembrane region" description="Helical" evidence="14">
    <location>
        <begin position="372"/>
        <end position="398"/>
    </location>
</feature>
<evidence type="ECO:0000256" key="8">
    <source>
        <dbReference type="ARBA" id="ARBA00044648"/>
    </source>
</evidence>
<dbReference type="InterPro" id="IPR036259">
    <property type="entry name" value="MFS_trans_sf"/>
</dbReference>
<dbReference type="RefSeq" id="XP_001024249.2">
    <property type="nucleotide sequence ID" value="XM_001024249.2"/>
</dbReference>
<evidence type="ECO:0000256" key="14">
    <source>
        <dbReference type="SAM" id="Phobius"/>
    </source>
</evidence>
<evidence type="ECO:0000256" key="2">
    <source>
        <dbReference type="ARBA" id="ARBA00010992"/>
    </source>
</evidence>
<dbReference type="SUPFAM" id="SSF103473">
    <property type="entry name" value="MFS general substrate transporter"/>
    <property type="match status" value="1"/>
</dbReference>
<dbReference type="STRING" id="312017.I7M3S4"/>
<feature type="transmembrane region" description="Helical" evidence="14">
    <location>
        <begin position="317"/>
        <end position="334"/>
    </location>
</feature>
<keyword evidence="5 14" id="KW-1133">Transmembrane helix</keyword>
<dbReference type="GO" id="GO:0016020">
    <property type="term" value="C:membrane"/>
    <property type="evidence" value="ECO:0007669"/>
    <property type="project" value="UniProtKB-SubCell"/>
</dbReference>
<comment type="catalytic activity">
    <reaction evidence="9">
        <text>D-xylose(out) = D-xylose(in)</text>
        <dbReference type="Rhea" id="RHEA:78427"/>
        <dbReference type="ChEBI" id="CHEBI:53455"/>
    </reaction>
    <physiologicalReaction direction="left-to-right" evidence="9">
        <dbReference type="Rhea" id="RHEA:78428"/>
    </physiologicalReaction>
</comment>
<feature type="transmembrane region" description="Helical" evidence="14">
    <location>
        <begin position="433"/>
        <end position="456"/>
    </location>
</feature>
<evidence type="ECO:0000256" key="5">
    <source>
        <dbReference type="ARBA" id="ARBA00022989"/>
    </source>
</evidence>
<evidence type="ECO:0000256" key="9">
    <source>
        <dbReference type="ARBA" id="ARBA00044656"/>
    </source>
</evidence>
<feature type="transmembrane region" description="Helical" evidence="14">
    <location>
        <begin position="57"/>
        <end position="79"/>
    </location>
</feature>